<dbReference type="InterPro" id="IPR015943">
    <property type="entry name" value="WD40/YVTN_repeat-like_dom_sf"/>
</dbReference>
<dbReference type="SUPFAM" id="SSF51004">
    <property type="entry name" value="C-terminal (heme d1) domain of cytochrome cd1-nitrite reductase"/>
    <property type="match status" value="1"/>
</dbReference>
<dbReference type="Pfam" id="PF07705">
    <property type="entry name" value="CARDB"/>
    <property type="match status" value="7"/>
</dbReference>
<proteinExistence type="predicted"/>
<accession>A0ABS0YWR3</accession>
<evidence type="ECO:0000259" key="2">
    <source>
        <dbReference type="Pfam" id="PF07705"/>
    </source>
</evidence>
<feature type="domain" description="CARDB" evidence="2">
    <location>
        <begin position="978"/>
        <end position="1093"/>
    </location>
</feature>
<dbReference type="EMBL" id="JAEMHK010000018">
    <property type="protein sequence ID" value="MBJ6802393.1"/>
    <property type="molecule type" value="Genomic_DNA"/>
</dbReference>
<sequence length="1223" mass="129014">MLRQKKRVLPFRRSLAVLLTMTTLWGVAATAQGATVPPVGVWDTKEDFEGNGSTIGTPTTRTNIDTASEPGFFKIGVTRDFLTTATISCATPNRIYTTGVDRTSIVVLDTAAKQKIATIPLSTKVAGVVYDSHDGKIYVGHYDDNHVTIIDDNYPEMPTATRPPLTSGSTGGAYAALYKYHSGDQTENKVYIANLADQTVSIFDATTDTLLATKPVVAGATTAAFDAVTNKVYLTSKHNQFVTVLDSNNNIEDLQVTEVINQLGGPDGVGLRADGKKAASNTRVTWTCDAPAPNDKVEFQMRSSADSGGLDTAPYQGPGASTTDWFSAPCNGSESVMDLNLPVQRFAEIQVKLSSDGLSTPKVDKLKLEYLWYPDFVLDPLTGPATAVMGSTINVDATVSNNGDGEAPESKIGFYLYQGDSVVKSFPQGDVPGLQPQTSAPARSYPITIDTNVPAGDYTLTACANPDNVIFEQHYDAANCKSYPIAIIPSQPDLLIPQASASISEGKLSYSITVKNRGNTAAGSFTTTLYLSSDTTIDGSDYYMKNVPLSGLAAHTDTVLTGTIDLPSTIPNGTYYLGAIADPANNVTEYDENNNVGISGPMGLCNDLTVTALSGSVAAGKFTYSVTIKNIGNGFAYPTPYGNIPVYLYLSSDTTVTSADYRIVSLVTPLYSGLKGGAEVKLTGTVDIPGINIPSGDYYVGAIVDPGDSVKECNESNNAVSTPDTISVTNDLEVTAVSGSVTAGKFTYTVTIKNNGNGYVYPANFGNIPINLYLSSDNAITSADYRIVALLTPLYAGLRGGASTTLTGTVDIPGMNIPSGDYYVGAIVDPSDLVKESIESNNALSTVDTISVTNDLEVTTVSGSVADGKFTYTVTIKNNGNGYVYPANFGNIPINLYLSSDNAITSADYRIVALLTPLYAGLRGGASTTLTGTVDIPGMNIPSGDYYVGAIVDPSDLVKESTESNNTLSTVDTISVTNDLEVTAVSGSVAAGKFTYTVTIKNNGNGYVYPANFGNIPINLYLSSDNTITSADYRIVALLTPLYAGLRGGASTTLTGTVDIPGMNIPSGDYYVGAIVDPSDLVKESTESNNTLSTPTPIPVFNDLVVTYVNGVVNGSNIDYEVTIKNNGNGYAYPASFGVIQVNLYLSADSNITTSDYLMKALQTALYSGLRGGSETTLRGSAPLPTQIPLGDYYVGGYIDYPNYVVESVENNNTLAGNQVPLR</sequence>
<feature type="domain" description="CARDB" evidence="2">
    <location>
        <begin position="1102"/>
        <end position="1215"/>
    </location>
</feature>
<feature type="signal peptide" evidence="1">
    <location>
        <begin position="1"/>
        <end position="33"/>
    </location>
</feature>
<comment type="caution">
    <text evidence="3">The sequence shown here is derived from an EMBL/GenBank/DDBJ whole genome shotgun (WGS) entry which is preliminary data.</text>
</comment>
<keyword evidence="1" id="KW-0732">Signal</keyword>
<name>A0ABS0YWR3_9BACT</name>
<reference evidence="3 4" key="1">
    <citation type="submission" date="2020-12" db="EMBL/GenBank/DDBJ databases">
        <title>Geomonas sp. Red259, isolated from paddy soil.</title>
        <authorList>
            <person name="Xu Z."/>
            <person name="Zhang Z."/>
            <person name="Masuda Y."/>
            <person name="Itoh H."/>
            <person name="Senoo K."/>
        </authorList>
    </citation>
    <scope>NUCLEOTIDE SEQUENCE [LARGE SCALE GENOMIC DNA]</scope>
    <source>
        <strain evidence="3 4">Red259</strain>
    </source>
</reference>
<dbReference type="RefSeq" id="WP_199396866.1">
    <property type="nucleotide sequence ID" value="NZ_JAEMHK010000018.1"/>
</dbReference>
<keyword evidence="4" id="KW-1185">Reference proteome</keyword>
<feature type="domain" description="CARDB" evidence="2">
    <location>
        <begin position="730"/>
        <end position="845"/>
    </location>
</feature>
<dbReference type="PANTHER" id="PTHR47197:SF3">
    <property type="entry name" value="DIHYDRO-HEME D1 DEHYDROGENASE"/>
    <property type="match status" value="1"/>
</dbReference>
<protein>
    <recommendedName>
        <fullName evidence="2">CARDB domain-containing protein</fullName>
    </recommendedName>
</protein>
<dbReference type="InterPro" id="IPR011635">
    <property type="entry name" value="CARDB"/>
</dbReference>
<feature type="domain" description="CARDB" evidence="2">
    <location>
        <begin position="607"/>
        <end position="721"/>
    </location>
</feature>
<feature type="domain" description="CARDB" evidence="2">
    <location>
        <begin position="374"/>
        <end position="473"/>
    </location>
</feature>
<dbReference type="InterPro" id="IPR011048">
    <property type="entry name" value="Haem_d1_sf"/>
</dbReference>
<evidence type="ECO:0000313" key="3">
    <source>
        <dbReference type="EMBL" id="MBJ6802393.1"/>
    </source>
</evidence>
<dbReference type="PANTHER" id="PTHR47197">
    <property type="entry name" value="PROTEIN NIRF"/>
    <property type="match status" value="1"/>
</dbReference>
<feature type="domain" description="CARDB" evidence="2">
    <location>
        <begin position="854"/>
        <end position="969"/>
    </location>
</feature>
<evidence type="ECO:0000313" key="4">
    <source>
        <dbReference type="Proteomes" id="UP000641025"/>
    </source>
</evidence>
<gene>
    <name evidence="3" type="ORF">JFN90_19880</name>
</gene>
<organism evidence="3 4">
    <name type="scientific">Geomonas propionica</name>
    <dbReference type="NCBI Taxonomy" id="2798582"/>
    <lineage>
        <taxon>Bacteria</taxon>
        <taxon>Pseudomonadati</taxon>
        <taxon>Thermodesulfobacteriota</taxon>
        <taxon>Desulfuromonadia</taxon>
        <taxon>Geobacterales</taxon>
        <taxon>Geobacteraceae</taxon>
        <taxon>Geomonas</taxon>
    </lineage>
</organism>
<dbReference type="Gene3D" id="2.60.40.10">
    <property type="entry name" value="Immunoglobulins"/>
    <property type="match status" value="7"/>
</dbReference>
<feature type="chain" id="PRO_5046109419" description="CARDB domain-containing protein" evidence="1">
    <location>
        <begin position="34"/>
        <end position="1223"/>
    </location>
</feature>
<dbReference type="InterPro" id="IPR051200">
    <property type="entry name" value="Host-pathogen_enzymatic-act"/>
</dbReference>
<dbReference type="Gene3D" id="2.130.10.10">
    <property type="entry name" value="YVTN repeat-like/Quinoprotein amine dehydrogenase"/>
    <property type="match status" value="2"/>
</dbReference>
<dbReference type="InterPro" id="IPR013783">
    <property type="entry name" value="Ig-like_fold"/>
</dbReference>
<feature type="domain" description="CARDB" evidence="2">
    <location>
        <begin position="492"/>
        <end position="596"/>
    </location>
</feature>
<evidence type="ECO:0000256" key="1">
    <source>
        <dbReference type="SAM" id="SignalP"/>
    </source>
</evidence>
<dbReference type="Proteomes" id="UP000641025">
    <property type="component" value="Unassembled WGS sequence"/>
</dbReference>